<gene>
    <name evidence="1" type="ORF">Pmar_PMAR008508</name>
</gene>
<dbReference type="InParanoid" id="C5KJR2"/>
<dbReference type="RefSeq" id="XP_002783485.1">
    <property type="nucleotide sequence ID" value="XM_002783439.1"/>
</dbReference>
<dbReference type="AlphaFoldDB" id="C5KJR2"/>
<evidence type="ECO:0000313" key="1">
    <source>
        <dbReference type="EMBL" id="EER15281.1"/>
    </source>
</evidence>
<dbReference type="Proteomes" id="UP000007800">
    <property type="component" value="Unassembled WGS sequence"/>
</dbReference>
<sequence>MADDHELKVHKMGRYSRDEIEGIAKTTSESGTPPYIYMQLPGPNKVRLLLTPTRTSSVPMNFGREAVVKCMGLPTERLEWRSCQQSTEEETELARKLKISFETAKRH</sequence>
<dbReference type="EMBL" id="GG673628">
    <property type="protein sequence ID" value="EER15281.1"/>
    <property type="molecule type" value="Genomic_DNA"/>
</dbReference>
<name>C5KJR2_PERM5</name>
<evidence type="ECO:0000313" key="2">
    <source>
        <dbReference type="Proteomes" id="UP000007800"/>
    </source>
</evidence>
<reference evidence="1 2" key="1">
    <citation type="submission" date="2008-07" db="EMBL/GenBank/DDBJ databases">
        <authorList>
            <person name="El-Sayed N."/>
            <person name="Caler E."/>
            <person name="Inman J."/>
            <person name="Amedeo P."/>
            <person name="Hass B."/>
            <person name="Wortman J."/>
        </authorList>
    </citation>
    <scope>NUCLEOTIDE SEQUENCE [LARGE SCALE GENOMIC DNA]</scope>
    <source>
        <strain evidence="2">ATCC 50983 / TXsc</strain>
    </source>
</reference>
<proteinExistence type="predicted"/>
<dbReference type="GeneID" id="9046011"/>
<organism evidence="2">
    <name type="scientific">Perkinsus marinus (strain ATCC 50983 / TXsc)</name>
    <dbReference type="NCBI Taxonomy" id="423536"/>
    <lineage>
        <taxon>Eukaryota</taxon>
        <taxon>Sar</taxon>
        <taxon>Alveolata</taxon>
        <taxon>Perkinsozoa</taxon>
        <taxon>Perkinsea</taxon>
        <taxon>Perkinsida</taxon>
        <taxon>Perkinsidae</taxon>
        <taxon>Perkinsus</taxon>
    </lineage>
</organism>
<accession>C5KJR2</accession>
<dbReference type="OrthoDB" id="444325at2759"/>
<protein>
    <submittedName>
        <fullName evidence="1">Uncharacterized protein</fullName>
    </submittedName>
</protein>
<keyword evidence="2" id="KW-1185">Reference proteome</keyword>